<accession>A0ACB7UT53</accession>
<protein>
    <submittedName>
        <fullName evidence="1">Polygalacturonase protein</fullName>
        <ecNumber evidence="1">3.2.1.15</ecNumber>
    </submittedName>
</protein>
<reference evidence="2" key="1">
    <citation type="journal article" date="2022" name="Nat. Commun.">
        <title>Chromosome evolution and the genetic basis of agronomically important traits in greater yam.</title>
        <authorList>
            <person name="Bredeson J.V."/>
            <person name="Lyons J.B."/>
            <person name="Oniyinde I.O."/>
            <person name="Okereke N.R."/>
            <person name="Kolade O."/>
            <person name="Nnabue I."/>
            <person name="Nwadili C.O."/>
            <person name="Hribova E."/>
            <person name="Parker M."/>
            <person name="Nwogha J."/>
            <person name="Shu S."/>
            <person name="Carlson J."/>
            <person name="Kariba R."/>
            <person name="Muthemba S."/>
            <person name="Knop K."/>
            <person name="Barton G.J."/>
            <person name="Sherwood A.V."/>
            <person name="Lopez-Montes A."/>
            <person name="Asiedu R."/>
            <person name="Jamnadass R."/>
            <person name="Muchugi A."/>
            <person name="Goodstein D."/>
            <person name="Egesi C.N."/>
            <person name="Featherston J."/>
            <person name="Asfaw A."/>
            <person name="Simpson G.G."/>
            <person name="Dolezel J."/>
            <person name="Hendre P.S."/>
            <person name="Van Deynze A."/>
            <person name="Kumar P.L."/>
            <person name="Obidiegwu J.E."/>
            <person name="Bhattacharjee R."/>
            <person name="Rokhsar D.S."/>
        </authorList>
    </citation>
    <scope>NUCLEOTIDE SEQUENCE [LARGE SCALE GENOMIC DNA]</scope>
    <source>
        <strain evidence="2">cv. TDa95/00328</strain>
    </source>
</reference>
<evidence type="ECO:0000313" key="2">
    <source>
        <dbReference type="Proteomes" id="UP000827976"/>
    </source>
</evidence>
<keyword evidence="2" id="KW-1185">Reference proteome</keyword>
<dbReference type="EC" id="3.2.1.15" evidence="1"/>
<evidence type="ECO:0000313" key="1">
    <source>
        <dbReference type="EMBL" id="KAH7663856.1"/>
    </source>
</evidence>
<name>A0ACB7UT53_DIOAL</name>
<organism evidence="1 2">
    <name type="scientific">Dioscorea alata</name>
    <name type="common">Purple yam</name>
    <dbReference type="NCBI Taxonomy" id="55571"/>
    <lineage>
        <taxon>Eukaryota</taxon>
        <taxon>Viridiplantae</taxon>
        <taxon>Streptophyta</taxon>
        <taxon>Embryophyta</taxon>
        <taxon>Tracheophyta</taxon>
        <taxon>Spermatophyta</taxon>
        <taxon>Magnoliopsida</taxon>
        <taxon>Liliopsida</taxon>
        <taxon>Dioscoreales</taxon>
        <taxon>Dioscoreaceae</taxon>
        <taxon>Dioscorea</taxon>
    </lineage>
</organism>
<keyword evidence="1" id="KW-0326">Glycosidase</keyword>
<proteinExistence type="predicted"/>
<keyword evidence="1" id="KW-0378">Hydrolase</keyword>
<comment type="caution">
    <text evidence="1">The sequence shown here is derived from an EMBL/GenBank/DDBJ whole genome shotgun (WGS) entry which is preliminary data.</text>
</comment>
<gene>
    <name evidence="1" type="ORF">IHE45_14G083600</name>
</gene>
<dbReference type="EMBL" id="CM037024">
    <property type="protein sequence ID" value="KAH7663856.1"/>
    <property type="molecule type" value="Genomic_DNA"/>
</dbReference>
<dbReference type="Proteomes" id="UP000827976">
    <property type="component" value="Chromosome 14"/>
</dbReference>
<sequence length="396" mass="42743">MAKRSHLLLCQLTFILFLLIFSSSNAFKYNILSFGAKPDGRSDSTKSFIKAWQAACKSSSSATIYVPHGQFVLGLTKFSGPCKNNDIQFSIDGTLLAQSSKVGLGKLSQWIVFDNVQGVKIDGGTFDGRGKAVWAYKTSTSCWGCSLGASSITFTNSKDIQITRLISMNSELYHIVILKCKDVKVAEVSVKAPWKSPNTDGIHVQMSTGVSITKTTIKTGDDCISVGPGTKNLLIDQVFCGPGHGISIGSLGKGEYEVEAVENVTVTNSMLTGTQNGVRIKTWARPSNGYVKAITFENILMRHVNNPIIIDQNYCPHDKSCPDKSSGIKISQVMYKNIKGSSATPIAMKFDCSESNPCSALTLQNIALTYQNHPSKSSCQHALGHISGSIVPPSCF</sequence>